<accession>J3T9J6</accession>
<dbReference type="KEGG" id="mgw:HFMG01WIA_2599"/>
<proteinExistence type="inferred from homology"/>
<organism evidence="5 6">
    <name type="scientific">Mycoplasmoides gallisepticum WI01_2001.043-13-2P</name>
    <dbReference type="NCBI Taxonomy" id="1159201"/>
    <lineage>
        <taxon>Bacteria</taxon>
        <taxon>Bacillati</taxon>
        <taxon>Mycoplasmatota</taxon>
        <taxon>Mycoplasmoidales</taxon>
        <taxon>Mycoplasmoidaceae</taxon>
        <taxon>Mycoplasmoides</taxon>
    </lineage>
</organism>
<name>J3T9J6_MYCGL</name>
<dbReference type="Proteomes" id="UP000003940">
    <property type="component" value="Chromosome"/>
</dbReference>
<dbReference type="Pfam" id="PF00702">
    <property type="entry name" value="Hydrolase"/>
    <property type="match status" value="1"/>
</dbReference>
<sequence>MPLILEKLGLLDSFDYIVNPSEINQGKPAADIYLKAAEGLDISTDQAIGFEDAISGLKAIKAAKMKAVVITHGSNEDFSKADLIYQSTSELNFDFIMRHFQ</sequence>
<evidence type="ECO:0000256" key="1">
    <source>
        <dbReference type="ARBA" id="ARBA00006171"/>
    </source>
</evidence>
<dbReference type="PANTHER" id="PTHR46193:SF18">
    <property type="entry name" value="HEXITOL PHOSPHATASE B"/>
    <property type="match status" value="1"/>
</dbReference>
<dbReference type="Gene3D" id="3.40.50.1000">
    <property type="entry name" value="HAD superfamily/HAD-like"/>
    <property type="match status" value="1"/>
</dbReference>
<evidence type="ECO:0000313" key="5">
    <source>
        <dbReference type="EMBL" id="AFP79364.1"/>
    </source>
</evidence>
<comment type="similarity">
    <text evidence="1">Belongs to the HAD-like hydrolase superfamily. CbbY/CbbZ/Gph/YieH family.</text>
</comment>
<dbReference type="EMBL" id="CP003510">
    <property type="protein sequence ID" value="AFP79364.1"/>
    <property type="molecule type" value="Genomic_DNA"/>
</dbReference>
<keyword evidence="3" id="KW-0460">Magnesium</keyword>
<protein>
    <submittedName>
        <fullName evidence="5">Putative beta-phosphoglucomutase (Beta-PGM) domain protein</fullName>
    </submittedName>
</protein>
<dbReference type="InterPro" id="IPR051600">
    <property type="entry name" value="Beta-PGM-like"/>
</dbReference>
<gene>
    <name evidence="5" type="primary">beta-pgm</name>
    <name evidence="5" type="ORF">HFMG01WIA_2599</name>
</gene>
<dbReference type="AlphaFoldDB" id="J3T9J6"/>
<dbReference type="GO" id="GO:0046872">
    <property type="term" value="F:metal ion binding"/>
    <property type="evidence" value="ECO:0007669"/>
    <property type="project" value="UniProtKB-KW"/>
</dbReference>
<reference evidence="5 6" key="1">
    <citation type="journal article" date="2012" name="Microbiology">
        <title>Extensive variation in surface lipoprotein gene content and genomic changes associated with virulence during evolution of a novel North American house finch epizootic strain of Mycoplasma gallisepticum.</title>
        <authorList>
            <person name="Tulman E.R."/>
            <person name="Liao X."/>
            <person name="Szczepanek S.M."/>
            <person name="Ley D.H."/>
            <person name="Kutish G.F."/>
            <person name="Geary S.J."/>
        </authorList>
    </citation>
    <scope>NUCLEOTIDE SEQUENCE [LARGE SCALE GENOMIC DNA]</scope>
    <source>
        <strain evidence="6">House finch-associated</strain>
    </source>
</reference>
<evidence type="ECO:0000256" key="3">
    <source>
        <dbReference type="ARBA" id="ARBA00022842"/>
    </source>
</evidence>
<evidence type="ECO:0000256" key="4">
    <source>
        <dbReference type="ARBA" id="ARBA00023277"/>
    </source>
</evidence>
<dbReference type="NCBIfam" id="TIGR01509">
    <property type="entry name" value="HAD-SF-IA-v3"/>
    <property type="match status" value="1"/>
</dbReference>
<dbReference type="PANTHER" id="PTHR46193">
    <property type="entry name" value="6-PHOSPHOGLUCONATE PHOSPHATASE"/>
    <property type="match status" value="1"/>
</dbReference>
<dbReference type="PATRIC" id="fig|1159201.4.peg.694"/>
<dbReference type="HOGENOM" id="CLU_045011_13_3_14"/>
<dbReference type="InterPro" id="IPR023214">
    <property type="entry name" value="HAD_sf"/>
</dbReference>
<keyword evidence="4" id="KW-0119">Carbohydrate metabolism</keyword>
<dbReference type="SUPFAM" id="SSF56784">
    <property type="entry name" value="HAD-like"/>
    <property type="match status" value="1"/>
</dbReference>
<evidence type="ECO:0000313" key="6">
    <source>
        <dbReference type="Proteomes" id="UP000003940"/>
    </source>
</evidence>
<dbReference type="InterPro" id="IPR036412">
    <property type="entry name" value="HAD-like_sf"/>
</dbReference>
<keyword evidence="2" id="KW-0479">Metal-binding</keyword>
<dbReference type="InterPro" id="IPR006439">
    <property type="entry name" value="HAD-SF_hydro_IA"/>
</dbReference>
<evidence type="ECO:0000256" key="2">
    <source>
        <dbReference type="ARBA" id="ARBA00022723"/>
    </source>
</evidence>
<dbReference type="GO" id="GO:0003824">
    <property type="term" value="F:catalytic activity"/>
    <property type="evidence" value="ECO:0007669"/>
    <property type="project" value="UniProtKB-ARBA"/>
</dbReference>